<dbReference type="PROSITE" id="PS50206">
    <property type="entry name" value="RHODANESE_3"/>
    <property type="match status" value="1"/>
</dbReference>
<evidence type="ECO:0000256" key="7">
    <source>
        <dbReference type="ARBA" id="ARBA00051722"/>
    </source>
</evidence>
<dbReference type="PANTHER" id="PTHR10828">
    <property type="entry name" value="M-PHASE INDUCER PHOSPHATASE DUAL SPECIFICITY PHOSPHATASE CDC25"/>
    <property type="match status" value="1"/>
</dbReference>
<sequence length="842" mass="95998">MDLCAKMWGESSKNCEMNCQCSGLITESFKINSGNSATKRKQEEALSNNYRVRTHPHTLDFNRQSPVSSPICTPSKRRVLGEIQNSPLFRPKDSPTIERLKNTPINKQKSPLIDTLSPLTSRSDHKRNKISKISRIFEERSRYKMANKENNSNLSETFINFENKENQSMTMFNRLASKDNQSLPRSDLYYKRDESLKLSGMFNKFASTNNVSKSLNMSETFVKLDVEEETRDCMFGAPFPSSSRKSNWCAAKLDFTDTIQSKPFEMENETKNIDMYVPEKEESIDPDFETLHDLEEEFDCNNFDECSKYEIISTDSPNIISSGRSTSRKVHSRNFDFGAPLLDSENSTCFNKPNANATRMLNFEDEAFEFTSPAVKTNSASVKKSLKSSVKHNVSVKKSLKFSETPTKTLFRHERSDSSIGSMSMSSMSPVSTKLRIFPSDSTMSMESGFISELEDPFLDYEISNSPKMANFNELLSGQIKNSFADSKLVLSRNTDRIDDIEKQFEFPKTMNSDEVDHSRVIDAEEMTDVPSLPDNEISGLINDSITEKQLLSGNINDSFVEKPFNLRRPLQRSLSFNPQVSKARVSLFSIKESPNQEKKNNKRVERSETESMSSKRRRSNCQSPEVEKPVRPVLQRAFSENHASIMSAMSRFEAEPSLIGDFTLPFALPLTSGDHTDLKSISCDTLAGLLRGDYSESISEFQVIDCRYPYEFEGGHIAGAVNLYTPELVQALVETPRTLAAGRRILVFHCEFSRERGPKLSRYLRSTDREKNRENYPSLHYPEVYLLHSGYRAFYQRYPELCSPAGYTAMLDPTHRVAMKKHRSFSQPSASVSHRRNRFLL</sequence>
<dbReference type="OrthoDB" id="26523at2759"/>
<dbReference type="GO" id="GO:0005737">
    <property type="term" value="C:cytoplasm"/>
    <property type="evidence" value="ECO:0007669"/>
    <property type="project" value="TreeGrafter"/>
</dbReference>
<proteinExistence type="inferred from homology"/>
<dbReference type="GO" id="GO:0005634">
    <property type="term" value="C:nucleus"/>
    <property type="evidence" value="ECO:0007669"/>
    <property type="project" value="TreeGrafter"/>
</dbReference>
<organism evidence="10 11">
    <name type="scientific">Bicyclus anynana</name>
    <name type="common">Squinting bush brown butterfly</name>
    <dbReference type="NCBI Taxonomy" id="110368"/>
    <lineage>
        <taxon>Eukaryota</taxon>
        <taxon>Metazoa</taxon>
        <taxon>Ecdysozoa</taxon>
        <taxon>Arthropoda</taxon>
        <taxon>Hexapoda</taxon>
        <taxon>Insecta</taxon>
        <taxon>Pterygota</taxon>
        <taxon>Neoptera</taxon>
        <taxon>Endopterygota</taxon>
        <taxon>Lepidoptera</taxon>
        <taxon>Glossata</taxon>
        <taxon>Ditrysia</taxon>
        <taxon>Papilionoidea</taxon>
        <taxon>Nymphalidae</taxon>
        <taxon>Satyrinae</taxon>
        <taxon>Satyrini</taxon>
        <taxon>Mycalesina</taxon>
        <taxon>Bicyclus</taxon>
    </lineage>
</organism>
<protein>
    <recommendedName>
        <fullName evidence="2">protein-tyrosine-phosphatase</fullName>
        <ecNumber evidence="2">3.1.3.48</ecNumber>
    </recommendedName>
</protein>
<dbReference type="AlphaFoldDB" id="A0A6J1N1P9"/>
<evidence type="ECO:0000256" key="6">
    <source>
        <dbReference type="ARBA" id="ARBA00023306"/>
    </source>
</evidence>
<dbReference type="GO" id="GO:0010971">
    <property type="term" value="P:positive regulation of G2/M transition of mitotic cell cycle"/>
    <property type="evidence" value="ECO:0007669"/>
    <property type="project" value="TreeGrafter"/>
</dbReference>
<dbReference type="Pfam" id="PF00581">
    <property type="entry name" value="Rhodanese"/>
    <property type="match status" value="1"/>
</dbReference>
<evidence type="ECO:0000256" key="2">
    <source>
        <dbReference type="ARBA" id="ARBA00013064"/>
    </source>
</evidence>
<evidence type="ECO:0000256" key="5">
    <source>
        <dbReference type="ARBA" id="ARBA00022912"/>
    </source>
</evidence>
<evidence type="ECO:0000256" key="4">
    <source>
        <dbReference type="ARBA" id="ARBA00022801"/>
    </source>
</evidence>
<gene>
    <name evidence="11" type="primary">LOC112047786</name>
</gene>
<keyword evidence="5" id="KW-0904">Protein phosphatase</keyword>
<dbReference type="GO" id="GO:0004725">
    <property type="term" value="F:protein tyrosine phosphatase activity"/>
    <property type="evidence" value="ECO:0007669"/>
    <property type="project" value="UniProtKB-EC"/>
</dbReference>
<feature type="compositionally biased region" description="Basic and acidic residues" evidence="8">
    <location>
        <begin position="595"/>
        <end position="610"/>
    </location>
</feature>
<evidence type="ECO:0000256" key="8">
    <source>
        <dbReference type="SAM" id="MobiDB-lite"/>
    </source>
</evidence>
<dbReference type="SMART" id="SM00450">
    <property type="entry name" value="RHOD"/>
    <property type="match status" value="1"/>
</dbReference>
<evidence type="ECO:0000256" key="1">
    <source>
        <dbReference type="ARBA" id="ARBA00011065"/>
    </source>
</evidence>
<dbReference type="CDD" id="cd01530">
    <property type="entry name" value="Cdc25"/>
    <property type="match status" value="1"/>
</dbReference>
<dbReference type="SUPFAM" id="SSF52821">
    <property type="entry name" value="Rhodanese/Cell cycle control phosphatase"/>
    <property type="match status" value="1"/>
</dbReference>
<dbReference type="InterPro" id="IPR001763">
    <property type="entry name" value="Rhodanese-like_dom"/>
</dbReference>
<dbReference type="RefSeq" id="XP_023940794.2">
    <property type="nucleotide sequence ID" value="XM_024085026.2"/>
</dbReference>
<dbReference type="GO" id="GO:0110032">
    <property type="term" value="P:positive regulation of G2/MI transition of meiotic cell cycle"/>
    <property type="evidence" value="ECO:0007669"/>
    <property type="project" value="TreeGrafter"/>
</dbReference>
<accession>A0A6J1N1P9</accession>
<dbReference type="GO" id="GO:0051301">
    <property type="term" value="P:cell division"/>
    <property type="evidence" value="ECO:0007669"/>
    <property type="project" value="UniProtKB-KW"/>
</dbReference>
<feature type="domain" description="Rhodanese" evidence="9">
    <location>
        <begin position="698"/>
        <end position="804"/>
    </location>
</feature>
<feature type="region of interest" description="Disordered" evidence="8">
    <location>
        <begin position="588"/>
        <end position="628"/>
    </location>
</feature>
<dbReference type="PANTHER" id="PTHR10828:SF76">
    <property type="entry name" value="M-PHASE INDUCER PHOSPHATASE"/>
    <property type="match status" value="1"/>
</dbReference>
<name>A0A6J1N1P9_BICAN</name>
<dbReference type="GeneID" id="112047786"/>
<keyword evidence="10" id="KW-1185">Reference proteome</keyword>
<reference evidence="11" key="1">
    <citation type="submission" date="2025-08" db="UniProtKB">
        <authorList>
            <consortium name="RefSeq"/>
        </authorList>
    </citation>
    <scope>IDENTIFICATION</scope>
</reference>
<evidence type="ECO:0000313" key="11">
    <source>
        <dbReference type="RefSeq" id="XP_023940794.2"/>
    </source>
</evidence>
<dbReference type="Proteomes" id="UP001652582">
    <property type="component" value="Chromosome 27"/>
</dbReference>
<comment type="catalytic activity">
    <reaction evidence="7">
        <text>O-phospho-L-tyrosyl-[protein] + H2O = L-tyrosyl-[protein] + phosphate</text>
        <dbReference type="Rhea" id="RHEA:10684"/>
        <dbReference type="Rhea" id="RHEA-COMP:10136"/>
        <dbReference type="Rhea" id="RHEA-COMP:20101"/>
        <dbReference type="ChEBI" id="CHEBI:15377"/>
        <dbReference type="ChEBI" id="CHEBI:43474"/>
        <dbReference type="ChEBI" id="CHEBI:46858"/>
        <dbReference type="ChEBI" id="CHEBI:61978"/>
        <dbReference type="EC" id="3.1.3.48"/>
    </reaction>
</comment>
<feature type="region of interest" description="Disordered" evidence="8">
    <location>
        <begin position="823"/>
        <end position="842"/>
    </location>
</feature>
<comment type="similarity">
    <text evidence="1">Belongs to the MPI phosphatase family.</text>
</comment>
<dbReference type="KEGG" id="bany:112047786"/>
<dbReference type="EC" id="3.1.3.48" evidence="2"/>
<evidence type="ECO:0000313" key="10">
    <source>
        <dbReference type="Proteomes" id="UP001652582"/>
    </source>
</evidence>
<evidence type="ECO:0000256" key="3">
    <source>
        <dbReference type="ARBA" id="ARBA00022618"/>
    </source>
</evidence>
<keyword evidence="6" id="KW-0131">Cell cycle</keyword>
<dbReference type="GO" id="GO:0000086">
    <property type="term" value="P:G2/M transition of mitotic cell cycle"/>
    <property type="evidence" value="ECO:0007669"/>
    <property type="project" value="TreeGrafter"/>
</dbReference>
<keyword evidence="3" id="KW-0132">Cell division</keyword>
<keyword evidence="4" id="KW-0378">Hydrolase</keyword>
<evidence type="ECO:0000259" key="9">
    <source>
        <dbReference type="PROSITE" id="PS50206"/>
    </source>
</evidence>
<dbReference type="InterPro" id="IPR036873">
    <property type="entry name" value="Rhodanese-like_dom_sf"/>
</dbReference>
<dbReference type="PRINTS" id="PR00716">
    <property type="entry name" value="MPIPHPHTASE"/>
</dbReference>
<dbReference type="Gene3D" id="3.40.250.10">
    <property type="entry name" value="Rhodanese-like domain"/>
    <property type="match status" value="1"/>
</dbReference>
<dbReference type="InterPro" id="IPR000751">
    <property type="entry name" value="MPI_Phosphatase"/>
</dbReference>